<sequence length="1021" mass="111953">MNLTALSLKRPVTVAMFFVCMTLIGLIAGQRLPLESLPDIEFPFMVVNVPYRNSTPEEVERRITRPVEEAIATLPGLKRIESKSRDDGVEIELQLDWGADLAVKGVEARDKIDSIRDKLPDDVQRVQVFKFSGSDQPMLQLRISADRDLSGAYEMLDRNLKRRLERIAGVSKVELYGVEEKQVRIMLAADRVASHGIDIAKLGAQLQKANFALSAGQITDGRLRYTVRPEGELTTLDAVRNVVIDASGLRLGDIAEVQYTDPELTYGRHLNRRFAIGVNVFKETGANLVEVGERAKAEIERIKELPEMKGIRLFPMQDQSQEVKQSLADLLEAGAIGAVLSVLVLWLFLRDIRMTLIVTLSVPLSLCMTLAAMYFLGLTLNILTLMGLMLAVGMLVDNAVVVTESIFTERLKTGDAVEATLSGVRKVGMAVVAGTLTTAIVFLPNVFGAQNEITVFMSQVAFTITIALAASLLVAVTLIPQLTTRMVSGDASGGARFLVVLSAFYARTLGWTLRHRGWTSLMIVVLLGSVIVPLKFVKTDMFPAEDGTRLLMQYNLNGVYRVDKVEEAVSTIENYLFANQASLGFDSVYSYFDVSSAQTVLIMPEKKLRKRSNASVMEEIRAQMPKLAIGSVSFEQNRSGTADKLGVRVFGESAEHLRDVADDVVRTLRLVKGLTDVRVIAEAEDQEVRIRIDRERARQNGLSSQQVADAVAAAMRGTELRPFRTATGEVDMIVEFRKQDRADFEAILSMPILRPDGARITLGSVAQVDVGNTPGNITRENRMASLKVQFGTAEGVTSEDAKKSVENVLNDLQFPPGYSWGYSQAFDDEAQNMQGMLVNMLLAMALIYLVMAALFESTLEPSAIITGIFFSFVGVFWFFMITATTMSFMAMIGLLILMGVVVNNGIVLIDHVHQLRASGMPREEAVIQGSRDRLRPILMTVATATLGMVPLALGETSVGGNGPPYYPMARAIIGGLTFSTVVSLGVLPSTYCMLDDLRVWGARVVAKARGQALSPRGVQLP</sequence>
<dbReference type="PANTHER" id="PTHR32063:SF73">
    <property type="entry name" value="RND SUPERFAMILY EFFLUX PUMP PERMEASE COMPONENT 1"/>
    <property type="match status" value="1"/>
</dbReference>
<accession>I7ZIG2</accession>
<dbReference type="GO" id="GO:0042910">
    <property type="term" value="F:xenobiotic transmembrane transporter activity"/>
    <property type="evidence" value="ECO:0007669"/>
    <property type="project" value="TreeGrafter"/>
</dbReference>
<evidence type="ECO:0008006" key="4">
    <source>
        <dbReference type="Google" id="ProtNLM"/>
    </source>
</evidence>
<evidence type="ECO:0000313" key="3">
    <source>
        <dbReference type="Proteomes" id="UP000003704"/>
    </source>
</evidence>
<evidence type="ECO:0000256" key="1">
    <source>
        <dbReference type="SAM" id="Phobius"/>
    </source>
</evidence>
<dbReference type="Gene3D" id="1.20.1640.10">
    <property type="entry name" value="Multidrug efflux transporter AcrB transmembrane domain"/>
    <property type="match status" value="2"/>
</dbReference>
<comment type="caution">
    <text evidence="2">The sequence shown here is derived from an EMBL/GenBank/DDBJ whole genome shotgun (WGS) entry which is preliminary data.</text>
</comment>
<dbReference type="STRING" id="1172194.WQQ_16490"/>
<evidence type="ECO:0000313" key="2">
    <source>
        <dbReference type="EMBL" id="EIT71512.1"/>
    </source>
</evidence>
<name>I7ZIG2_9GAMM</name>
<dbReference type="RefSeq" id="WP_007184598.1">
    <property type="nucleotide sequence ID" value="NZ_AKGD01000001.1"/>
</dbReference>
<reference evidence="2 3" key="1">
    <citation type="journal article" date="2012" name="J. Bacteriol.">
        <title>Genome Sequence of n-Alkane-Degrading Hydrocarboniphaga effusa Strain AP103T (ATCC BAA-332T).</title>
        <authorList>
            <person name="Chang H.K."/>
            <person name="Zylstra G.J."/>
            <person name="Chae J.C."/>
        </authorList>
    </citation>
    <scope>NUCLEOTIDE SEQUENCE [LARGE SCALE GENOMIC DNA]</scope>
    <source>
        <strain evidence="2 3">AP103</strain>
    </source>
</reference>
<gene>
    <name evidence="2" type="ORF">WQQ_16490</name>
</gene>
<dbReference type="InterPro" id="IPR001036">
    <property type="entry name" value="Acrflvin-R"/>
</dbReference>
<keyword evidence="1" id="KW-0812">Transmembrane</keyword>
<protein>
    <recommendedName>
        <fullName evidence="4">Acriflavin resistance protein</fullName>
    </recommendedName>
</protein>
<dbReference type="Proteomes" id="UP000003704">
    <property type="component" value="Unassembled WGS sequence"/>
</dbReference>
<dbReference type="PANTHER" id="PTHR32063">
    <property type="match status" value="1"/>
</dbReference>
<keyword evidence="3" id="KW-1185">Reference proteome</keyword>
<dbReference type="InterPro" id="IPR027463">
    <property type="entry name" value="AcrB_DN_DC_subdom"/>
</dbReference>
<feature type="transmembrane region" description="Helical" evidence="1">
    <location>
        <begin position="862"/>
        <end position="882"/>
    </location>
</feature>
<organism evidence="2 3">
    <name type="scientific">Hydrocarboniphaga effusa AP103</name>
    <dbReference type="NCBI Taxonomy" id="1172194"/>
    <lineage>
        <taxon>Bacteria</taxon>
        <taxon>Pseudomonadati</taxon>
        <taxon>Pseudomonadota</taxon>
        <taxon>Gammaproteobacteria</taxon>
        <taxon>Nevskiales</taxon>
        <taxon>Nevskiaceae</taxon>
        <taxon>Hydrocarboniphaga</taxon>
    </lineage>
</organism>
<dbReference type="Pfam" id="PF00873">
    <property type="entry name" value="ACR_tran"/>
    <property type="match status" value="1"/>
</dbReference>
<feature type="transmembrane region" description="Helical" evidence="1">
    <location>
        <begin position="517"/>
        <end position="536"/>
    </location>
</feature>
<proteinExistence type="predicted"/>
<feature type="transmembrane region" description="Helical" evidence="1">
    <location>
        <begin position="12"/>
        <end position="29"/>
    </location>
</feature>
<dbReference type="GO" id="GO:0005886">
    <property type="term" value="C:plasma membrane"/>
    <property type="evidence" value="ECO:0007669"/>
    <property type="project" value="TreeGrafter"/>
</dbReference>
<feature type="transmembrane region" description="Helical" evidence="1">
    <location>
        <begin position="836"/>
        <end position="855"/>
    </location>
</feature>
<feature type="transmembrane region" description="Helical" evidence="1">
    <location>
        <begin position="427"/>
        <end position="447"/>
    </location>
</feature>
<dbReference type="EMBL" id="AKGD01000001">
    <property type="protein sequence ID" value="EIT71512.1"/>
    <property type="molecule type" value="Genomic_DNA"/>
</dbReference>
<dbReference type="SUPFAM" id="SSF82714">
    <property type="entry name" value="Multidrug efflux transporter AcrB TolC docking domain, DN and DC subdomains"/>
    <property type="match status" value="2"/>
</dbReference>
<feature type="transmembrane region" description="Helical" evidence="1">
    <location>
        <begin position="934"/>
        <end position="953"/>
    </location>
</feature>
<dbReference type="PATRIC" id="fig|1172194.4.peg.1591"/>
<dbReference type="SUPFAM" id="SSF82866">
    <property type="entry name" value="Multidrug efflux transporter AcrB transmembrane domain"/>
    <property type="match status" value="2"/>
</dbReference>
<dbReference type="Gene3D" id="3.30.2090.10">
    <property type="entry name" value="Multidrug efflux transporter AcrB TolC docking domain, DN and DC subdomains"/>
    <property type="match status" value="2"/>
</dbReference>
<dbReference type="AlphaFoldDB" id="I7ZIG2"/>
<keyword evidence="1" id="KW-1133">Transmembrane helix</keyword>
<feature type="transmembrane region" description="Helical" evidence="1">
    <location>
        <begin position="330"/>
        <end position="349"/>
    </location>
</feature>
<keyword evidence="1" id="KW-0472">Membrane</keyword>
<dbReference type="PRINTS" id="PR00702">
    <property type="entry name" value="ACRIFLAVINRP"/>
</dbReference>
<feature type="transmembrane region" description="Helical" evidence="1">
    <location>
        <begin position="965"/>
        <end position="987"/>
    </location>
</feature>
<dbReference type="Gene3D" id="3.30.70.1320">
    <property type="entry name" value="Multidrug efflux transporter AcrB pore domain like"/>
    <property type="match status" value="1"/>
</dbReference>
<feature type="transmembrane region" description="Helical" evidence="1">
    <location>
        <begin position="888"/>
        <end position="913"/>
    </location>
</feature>
<dbReference type="OrthoDB" id="5287122at2"/>
<feature type="transmembrane region" description="Helical" evidence="1">
    <location>
        <begin position="453"/>
        <end position="479"/>
    </location>
</feature>
<dbReference type="Gene3D" id="3.30.70.1440">
    <property type="entry name" value="Multidrug efflux transporter AcrB pore domain"/>
    <property type="match status" value="1"/>
</dbReference>
<dbReference type="Gene3D" id="3.30.70.1430">
    <property type="entry name" value="Multidrug efflux transporter AcrB pore domain"/>
    <property type="match status" value="2"/>
</dbReference>
<dbReference type="SUPFAM" id="SSF82693">
    <property type="entry name" value="Multidrug efflux transporter AcrB pore domain, PN1, PN2, PC1 and PC2 subdomains"/>
    <property type="match status" value="2"/>
</dbReference>